<evidence type="ECO:0000259" key="3">
    <source>
        <dbReference type="PROSITE" id="PS51752"/>
    </source>
</evidence>
<dbReference type="PROSITE" id="PS51752">
    <property type="entry name" value="JACALIN_LECTIN"/>
    <property type="match status" value="1"/>
</dbReference>
<dbReference type="InterPro" id="IPR006527">
    <property type="entry name" value="F-box-assoc_dom_typ1"/>
</dbReference>
<evidence type="ECO:0000313" key="4">
    <source>
        <dbReference type="Proteomes" id="UP000694864"/>
    </source>
</evidence>
<dbReference type="Pfam" id="PF01419">
    <property type="entry name" value="Jacalin"/>
    <property type="match status" value="1"/>
</dbReference>
<dbReference type="InterPro" id="IPR017451">
    <property type="entry name" value="F-box-assoc_interact_dom"/>
</dbReference>
<dbReference type="InterPro" id="IPR001229">
    <property type="entry name" value="Jacalin-like_lectin_dom"/>
</dbReference>
<keyword evidence="2" id="KW-0430">Lectin</keyword>
<accession>A0ABM0Z983</accession>
<dbReference type="NCBIfam" id="TIGR01640">
    <property type="entry name" value="F_box_assoc_1"/>
    <property type="match status" value="1"/>
</dbReference>
<protein>
    <submittedName>
        <fullName evidence="5">Jacalin-related lectin 38-like</fullName>
    </submittedName>
</protein>
<dbReference type="InterPro" id="IPR036404">
    <property type="entry name" value="Jacalin-like_lectin_dom_sf"/>
</dbReference>
<proteinExistence type="inferred from homology"/>
<organism evidence="4 5">
    <name type="scientific">Camelina sativa</name>
    <name type="common">False flax</name>
    <name type="synonym">Myagrum sativum</name>
    <dbReference type="NCBI Taxonomy" id="90675"/>
    <lineage>
        <taxon>Eukaryota</taxon>
        <taxon>Viridiplantae</taxon>
        <taxon>Streptophyta</taxon>
        <taxon>Embryophyta</taxon>
        <taxon>Tracheophyta</taxon>
        <taxon>Spermatophyta</taxon>
        <taxon>Magnoliopsida</taxon>
        <taxon>eudicotyledons</taxon>
        <taxon>Gunneridae</taxon>
        <taxon>Pentapetalae</taxon>
        <taxon>rosids</taxon>
        <taxon>malvids</taxon>
        <taxon>Brassicales</taxon>
        <taxon>Brassicaceae</taxon>
        <taxon>Camelineae</taxon>
        <taxon>Camelina</taxon>
    </lineage>
</organism>
<evidence type="ECO:0000256" key="2">
    <source>
        <dbReference type="ARBA" id="ARBA00022734"/>
    </source>
</evidence>
<dbReference type="Pfam" id="PF07734">
    <property type="entry name" value="FBA_1"/>
    <property type="match status" value="1"/>
</dbReference>
<comment type="similarity">
    <text evidence="1">Belongs to the jacalin lectin family.</text>
</comment>
<dbReference type="GeneID" id="104788209"/>
<keyword evidence="4" id="KW-1185">Reference proteome</keyword>
<reference evidence="5" key="2">
    <citation type="submission" date="2025-08" db="UniProtKB">
        <authorList>
            <consortium name="RefSeq"/>
        </authorList>
    </citation>
    <scope>IDENTIFICATION</scope>
    <source>
        <tissue evidence="5">Leaf</tissue>
    </source>
</reference>
<dbReference type="SUPFAM" id="SSF51101">
    <property type="entry name" value="Mannose-binding lectins"/>
    <property type="match status" value="1"/>
</dbReference>
<dbReference type="Gene3D" id="2.100.10.30">
    <property type="entry name" value="Jacalin-like lectin domain"/>
    <property type="match status" value="1"/>
</dbReference>
<dbReference type="PANTHER" id="PTHR47293">
    <property type="entry name" value="JACALIN-RELATED LECTIN 3"/>
    <property type="match status" value="1"/>
</dbReference>
<reference evidence="4" key="1">
    <citation type="journal article" date="2014" name="Nat. Commun.">
        <title>The emerging biofuel crop Camelina sativa retains a highly undifferentiated hexaploid genome structure.</title>
        <authorList>
            <person name="Kagale S."/>
            <person name="Koh C."/>
            <person name="Nixon J."/>
            <person name="Bollina V."/>
            <person name="Clarke W.E."/>
            <person name="Tuteja R."/>
            <person name="Spillane C."/>
            <person name="Robinson S.J."/>
            <person name="Links M.G."/>
            <person name="Clarke C."/>
            <person name="Higgins E.E."/>
            <person name="Huebert T."/>
            <person name="Sharpe A.G."/>
            <person name="Parkin I.A."/>
        </authorList>
    </citation>
    <scope>NUCLEOTIDE SEQUENCE [LARGE SCALE GENOMIC DNA]</scope>
    <source>
        <strain evidence="4">cv. DH55</strain>
    </source>
</reference>
<dbReference type="Proteomes" id="UP000694864">
    <property type="component" value="Chromosome 5"/>
</dbReference>
<sequence length="461" mass="52652">MPMHVEYCEGLFTYVTYKGVAVCNPWLRQIRWISTYDHCYDFNGMGYDNSRPDKHYKIFRSNRNTNTMSVVCTDFGSDEWKLYEYASDKWQLESFYSVSLNGTLYWVAFNYESREHFIQSFDFSTERFEPYCILPTKNARGPCNAISSLAVYREDRFSYLEQVFYNPRAVEIWVTKEKIKNGDGEGVEWVNLMSVLLPEWSSLKVNYYPPSYFIVEDKSLMTLVMCCYNKEGKAYIYIAKGDKFHQIEIKDLVEYYHPRHRTYFPSLVQVPTFTMTGRGITQQNEVESRFAHPRGVQVSGGVGGDEWDDGVFDNVKHVTVGFNYHGITFVKFNYCNGIVVVTGATHGDSTTATCQVAIDDYIEAVEGTGATHGDSTKTREIIQYQVAVDDYIEAVEGTYTESHITSIAFRLHKDNESLLLGSFEGKSFALGGGRGSKILGFYGRSSDDHLTALGVHLSPFP</sequence>
<dbReference type="SMART" id="SM00915">
    <property type="entry name" value="Jacalin"/>
    <property type="match status" value="1"/>
</dbReference>
<name>A0ABM0Z983_CAMSA</name>
<dbReference type="PANTHER" id="PTHR47293:SF12">
    <property type="entry name" value="JACALIN-RELATED LECTIN 32-RELATED"/>
    <property type="match status" value="1"/>
</dbReference>
<gene>
    <name evidence="5" type="primary">LOC104788209</name>
</gene>
<dbReference type="RefSeq" id="XP_010512226.2">
    <property type="nucleotide sequence ID" value="XM_010513924.2"/>
</dbReference>
<evidence type="ECO:0000313" key="5">
    <source>
        <dbReference type="RefSeq" id="XP_010512226.2"/>
    </source>
</evidence>
<evidence type="ECO:0000256" key="1">
    <source>
        <dbReference type="ARBA" id="ARBA00006568"/>
    </source>
</evidence>
<feature type="domain" description="Jacalin-type lectin" evidence="3">
    <location>
        <begin position="293"/>
        <end position="459"/>
    </location>
</feature>